<evidence type="ECO:0000259" key="7">
    <source>
        <dbReference type="PROSITE" id="PS51144"/>
    </source>
</evidence>
<feature type="compositionally biased region" description="Polar residues" evidence="6">
    <location>
        <begin position="25"/>
        <end position="39"/>
    </location>
</feature>
<dbReference type="RefSeq" id="XP_033701222.1">
    <property type="nucleotide sequence ID" value="XM_033845331.1"/>
</dbReference>
<dbReference type="AlphaFoldDB" id="A0A6J3QG86"/>
<dbReference type="GO" id="GO:0008270">
    <property type="term" value="F:zinc ion binding"/>
    <property type="evidence" value="ECO:0007669"/>
    <property type="project" value="UniProtKB-UniRule"/>
</dbReference>
<evidence type="ECO:0000256" key="4">
    <source>
        <dbReference type="ARBA" id="ARBA00048348"/>
    </source>
</evidence>
<dbReference type="OrthoDB" id="9672558at2759"/>
<dbReference type="FunCoup" id="A0A6J3QG86">
    <property type="interactions" value="75"/>
</dbReference>
<dbReference type="InParanoid" id="A0A6J3QG86"/>
<dbReference type="GO" id="GO:0005739">
    <property type="term" value="C:mitochondrion"/>
    <property type="evidence" value="ECO:0007669"/>
    <property type="project" value="TreeGrafter"/>
</dbReference>
<comment type="cofactor">
    <cofactor evidence="5">
        <name>Zn(2+)</name>
        <dbReference type="ChEBI" id="CHEBI:29105"/>
    </cofactor>
</comment>
<dbReference type="GO" id="GO:0004089">
    <property type="term" value="F:carbonate dehydratase activity"/>
    <property type="evidence" value="ECO:0007669"/>
    <property type="project" value="UniProtKB-UniRule"/>
</dbReference>
<feature type="domain" description="Alpha-carbonic anhydrase" evidence="7">
    <location>
        <begin position="160"/>
        <end position="425"/>
    </location>
</feature>
<dbReference type="InterPro" id="IPR001148">
    <property type="entry name" value="CA_dom"/>
</dbReference>
<dbReference type="SMART" id="SM01057">
    <property type="entry name" value="Carb_anhydrase"/>
    <property type="match status" value="1"/>
</dbReference>
<protein>
    <recommendedName>
        <fullName evidence="5">Carbonic anhydrase</fullName>
        <ecNumber evidence="5">4.2.1.1</ecNumber>
    </recommendedName>
</protein>
<comment type="catalytic activity">
    <reaction evidence="4 5">
        <text>hydrogencarbonate + H(+) = CO2 + H2O</text>
        <dbReference type="Rhea" id="RHEA:10748"/>
        <dbReference type="ChEBI" id="CHEBI:15377"/>
        <dbReference type="ChEBI" id="CHEBI:15378"/>
        <dbReference type="ChEBI" id="CHEBI:16526"/>
        <dbReference type="ChEBI" id="CHEBI:17544"/>
        <dbReference type="EC" id="4.2.1.1"/>
    </reaction>
</comment>
<dbReference type="SUPFAM" id="SSF51069">
    <property type="entry name" value="Carbonic anhydrase"/>
    <property type="match status" value="1"/>
</dbReference>
<evidence type="ECO:0000313" key="9">
    <source>
        <dbReference type="RefSeq" id="XP_033701222.1"/>
    </source>
</evidence>
<keyword evidence="3 5" id="KW-0862">Zinc</keyword>
<dbReference type="InterPro" id="IPR018338">
    <property type="entry name" value="Carbonic_anhydrase_a-class_CS"/>
</dbReference>
<sequence length="459" mass="50547">MGTVIRPSIPLLVGNHHQGHWEAGEQSNENRPWTTYSQKATGPTAAVPAPAASGFPGPLGGAAPQQQRDPAPPAPRPDAAREGQVPDERPAPAAGTAPAGAIEVRAVSEDNLPPVIGSPGNRNKMLRLLGSGRGHPKASGLSVLVKQMCGTLRNHPLTLERWCSQGACVQTKRNDALHAFWKGPASVPRGARQSPINIRWKDSVYDPRLKPLRVSYDSAACLYVWNTGYLFQVEFDDSTEGSGISGGPLENHYRLKQFHFHWGAANEWGSEHTVDDHVYPAELHLVHWNAVKYQNYTEAVMGEDGLAVVGVFLKLGARHEALQELVAVLPDIKHKDARAALGPFQPSCLLPACRDYWTYPGSLTTPPLSESVTWIIHKKPTEVAQDQLAAFRSLMFTALGEEEKTMVNNYRPLQPLLKREVRSSFQPLKTVQDPKFTTSKLTGRPDFNRRKYCFPGFVY</sequence>
<evidence type="ECO:0000256" key="5">
    <source>
        <dbReference type="RuleBase" id="RU367011"/>
    </source>
</evidence>
<organism evidence="8 9">
    <name type="scientific">Tursiops truncatus</name>
    <name type="common">Atlantic bottle-nosed dolphin</name>
    <name type="synonym">Delphinus truncatus</name>
    <dbReference type="NCBI Taxonomy" id="9739"/>
    <lineage>
        <taxon>Eukaryota</taxon>
        <taxon>Metazoa</taxon>
        <taxon>Chordata</taxon>
        <taxon>Craniata</taxon>
        <taxon>Vertebrata</taxon>
        <taxon>Euteleostomi</taxon>
        <taxon>Mammalia</taxon>
        <taxon>Eutheria</taxon>
        <taxon>Laurasiatheria</taxon>
        <taxon>Artiodactyla</taxon>
        <taxon>Whippomorpha</taxon>
        <taxon>Cetacea</taxon>
        <taxon>Odontoceti</taxon>
        <taxon>Delphinidae</taxon>
        <taxon>Tursiops</taxon>
    </lineage>
</organism>
<dbReference type="Gene3D" id="3.10.200.10">
    <property type="entry name" value="Alpha carbonic anhydrase"/>
    <property type="match status" value="1"/>
</dbReference>
<gene>
    <name evidence="9" type="primary">CA5A</name>
</gene>
<dbReference type="Pfam" id="PF00194">
    <property type="entry name" value="Carb_anhydrase"/>
    <property type="match status" value="1"/>
</dbReference>
<evidence type="ECO:0000313" key="8">
    <source>
        <dbReference type="Proteomes" id="UP000245320"/>
    </source>
</evidence>
<dbReference type="CTD" id="763"/>
<proteinExistence type="inferred from homology"/>
<keyword evidence="5" id="KW-0456">Lyase</keyword>
<keyword evidence="2 5" id="KW-0479">Metal-binding</keyword>
<dbReference type="InterPro" id="IPR036398">
    <property type="entry name" value="CA_dom_sf"/>
</dbReference>
<dbReference type="EC" id="4.2.1.1" evidence="5"/>
<dbReference type="PROSITE" id="PS00162">
    <property type="entry name" value="ALPHA_CA_1"/>
    <property type="match status" value="1"/>
</dbReference>
<comment type="function">
    <text evidence="5">Reversible hydration of carbon dioxide.</text>
</comment>
<reference evidence="9" key="1">
    <citation type="submission" date="2025-08" db="UniProtKB">
        <authorList>
            <consortium name="RefSeq"/>
        </authorList>
    </citation>
    <scope>IDENTIFICATION</scope>
    <source>
        <tissue evidence="9">Spleen</tissue>
    </source>
</reference>
<name>A0A6J3QG86_TURTR</name>
<dbReference type="PROSITE" id="PS51144">
    <property type="entry name" value="ALPHA_CA_2"/>
    <property type="match status" value="1"/>
</dbReference>
<feature type="region of interest" description="Disordered" evidence="6">
    <location>
        <begin position="20"/>
        <end position="97"/>
    </location>
</feature>
<feature type="compositionally biased region" description="Basic and acidic residues" evidence="6">
    <location>
        <begin position="78"/>
        <end position="90"/>
    </location>
</feature>
<dbReference type="InterPro" id="IPR023561">
    <property type="entry name" value="Carbonic_anhydrase_a-class"/>
</dbReference>
<comment type="similarity">
    <text evidence="1 5">Belongs to the alpha-carbonic anhydrase family.</text>
</comment>
<keyword evidence="8" id="KW-1185">Reference proteome</keyword>
<dbReference type="PANTHER" id="PTHR18952:SF89">
    <property type="entry name" value="CARBONIC ANHYDRASE 5A, MITOCHONDRIAL"/>
    <property type="match status" value="1"/>
</dbReference>
<dbReference type="PANTHER" id="PTHR18952">
    <property type="entry name" value="CARBONIC ANHYDRASE"/>
    <property type="match status" value="1"/>
</dbReference>
<evidence type="ECO:0000256" key="2">
    <source>
        <dbReference type="ARBA" id="ARBA00022723"/>
    </source>
</evidence>
<evidence type="ECO:0000256" key="1">
    <source>
        <dbReference type="ARBA" id="ARBA00010718"/>
    </source>
</evidence>
<dbReference type="Proteomes" id="UP000245320">
    <property type="component" value="Chromosome 19"/>
</dbReference>
<evidence type="ECO:0000256" key="3">
    <source>
        <dbReference type="ARBA" id="ARBA00022833"/>
    </source>
</evidence>
<evidence type="ECO:0000256" key="6">
    <source>
        <dbReference type="SAM" id="MobiDB-lite"/>
    </source>
</evidence>
<feature type="compositionally biased region" description="Low complexity" evidence="6">
    <location>
        <begin position="40"/>
        <end position="69"/>
    </location>
</feature>
<accession>A0A6J3QG86</accession>